<dbReference type="EMBL" id="CH473949">
    <property type="protein sequence ID" value="EDL79172.1"/>
    <property type="molecule type" value="Genomic_DNA"/>
</dbReference>
<evidence type="ECO:0000313" key="2">
    <source>
        <dbReference type="Proteomes" id="UP000234681"/>
    </source>
</evidence>
<accession>A6HMC1</accession>
<reference evidence="2" key="1">
    <citation type="submission" date="2005-09" db="EMBL/GenBank/DDBJ databases">
        <authorList>
            <person name="Mural R.J."/>
            <person name="Li P.W."/>
            <person name="Adams M.D."/>
            <person name="Amanatides P.G."/>
            <person name="Baden-Tillson H."/>
            <person name="Barnstead M."/>
            <person name="Chin S.H."/>
            <person name="Dew I."/>
            <person name="Evans C.A."/>
            <person name="Ferriera S."/>
            <person name="Flanigan M."/>
            <person name="Fosler C."/>
            <person name="Glodek A."/>
            <person name="Gu Z."/>
            <person name="Holt R.A."/>
            <person name="Jennings D."/>
            <person name="Kraft C.L."/>
            <person name="Lu F."/>
            <person name="Nguyen T."/>
            <person name="Nusskern D.R."/>
            <person name="Pfannkoch C.M."/>
            <person name="Sitter C."/>
            <person name="Sutton G.G."/>
            <person name="Venter J.C."/>
            <person name="Wang Z."/>
            <person name="Woodage T."/>
            <person name="Zheng X.H."/>
            <person name="Zhong F."/>
        </authorList>
    </citation>
    <scope>NUCLEOTIDE SEQUENCE [LARGE SCALE GENOMIC DNA]</scope>
    <source>
        <strain>BN</strain>
        <strain evidence="2">Sprague-Dawley</strain>
    </source>
</reference>
<organism evidence="1 2">
    <name type="scientific">Rattus norvegicus</name>
    <name type="common">Rat</name>
    <dbReference type="NCBI Taxonomy" id="10116"/>
    <lineage>
        <taxon>Eukaryota</taxon>
        <taxon>Metazoa</taxon>
        <taxon>Chordata</taxon>
        <taxon>Craniata</taxon>
        <taxon>Vertebrata</taxon>
        <taxon>Euteleostomi</taxon>
        <taxon>Mammalia</taxon>
        <taxon>Eutheria</taxon>
        <taxon>Euarchontoglires</taxon>
        <taxon>Glires</taxon>
        <taxon>Rodentia</taxon>
        <taxon>Myomorpha</taxon>
        <taxon>Muroidea</taxon>
        <taxon>Muridae</taxon>
        <taxon>Murinae</taxon>
        <taxon>Rattus</taxon>
    </lineage>
</organism>
<proteinExistence type="predicted"/>
<evidence type="ECO:0000313" key="1">
    <source>
        <dbReference type="EMBL" id="EDL79172.1"/>
    </source>
</evidence>
<dbReference type="AlphaFoldDB" id="A6HMC1"/>
<gene>
    <name evidence="1" type="ORF">rCG_27285</name>
</gene>
<protein>
    <submittedName>
        <fullName evidence="1">RCG27285</fullName>
    </submittedName>
</protein>
<dbReference type="Proteomes" id="UP000234681">
    <property type="component" value="Chromosome 3"/>
</dbReference>
<name>A6HMC1_RAT</name>
<sequence length="63" mass="7485">MFQRPCLFRCDELSLWNCKELTQDYQPRDDTTHNGLGLPPSITEVEISAFFGIRNQLYHLMFF</sequence>